<comment type="cofactor">
    <cofactor evidence="8">
        <name>heme</name>
        <dbReference type="ChEBI" id="CHEBI:30413"/>
    </cofactor>
    <text evidence="8">The heme is bound between the two transmembrane subunits.</text>
</comment>
<name>A0A060D3R9_9RHOD</name>
<evidence type="ECO:0000256" key="7">
    <source>
        <dbReference type="ARBA" id="ARBA00023136"/>
    </source>
</evidence>
<dbReference type="GO" id="GO:0006121">
    <property type="term" value="P:mitochondrial electron transport, succinate to ubiquinone"/>
    <property type="evidence" value="ECO:0007669"/>
    <property type="project" value="TreeGrafter"/>
</dbReference>
<keyword evidence="2 8" id="KW-0349">Heme</keyword>
<dbReference type="NCBIfam" id="TIGR02970">
    <property type="entry name" value="succ_dehyd_cytB"/>
    <property type="match status" value="1"/>
</dbReference>
<dbReference type="GeneID" id="19592306"/>
<organism evidence="10">
    <name type="scientific">Pyropia kanakaensis</name>
    <dbReference type="NCBI Taxonomy" id="139729"/>
    <lineage>
        <taxon>Eukaryota</taxon>
        <taxon>Rhodophyta</taxon>
        <taxon>Bangiophyceae</taxon>
        <taxon>Bangiales</taxon>
        <taxon>Bangiaceae</taxon>
        <taxon>Pyropia</taxon>
    </lineage>
</organism>
<keyword evidence="5 9" id="KW-1133">Transmembrane helix</keyword>
<dbReference type="Gene3D" id="1.20.1300.10">
    <property type="entry name" value="Fumarate reductase/succinate dehydrogenase, transmembrane subunit"/>
    <property type="match status" value="1"/>
</dbReference>
<dbReference type="GO" id="GO:0046872">
    <property type="term" value="F:metal ion binding"/>
    <property type="evidence" value="ECO:0007669"/>
    <property type="project" value="UniProtKB-KW"/>
</dbReference>
<geneLocation type="mitochondrion" evidence="10"/>
<reference evidence="10" key="1">
    <citation type="journal article" date="2014" name="Sci. Rep.">
        <title>Minimally destructive sampling of type specimens of Pyropia (Bangiales, Rhodophyta) recovers complete plastid and mitochondrial genomes.</title>
        <authorList>
            <person name="Hughey J.R."/>
            <person name="Gabrielson P.W."/>
            <person name="Rohmer L."/>
            <person name="Tortolani J."/>
            <person name="Silva M."/>
            <person name="Miller K.A."/>
            <person name="Young J.D."/>
            <person name="Martell C."/>
            <person name="Ruediger E."/>
        </authorList>
    </citation>
    <scope>NUCLEOTIDE SEQUENCE</scope>
</reference>
<dbReference type="PANTHER" id="PTHR10978:SF5">
    <property type="entry name" value="SUCCINATE DEHYDROGENASE CYTOCHROME B560 SUBUNIT, MITOCHONDRIAL"/>
    <property type="match status" value="1"/>
</dbReference>
<dbReference type="InterPro" id="IPR014314">
    <property type="entry name" value="Succ_DH_cytb556"/>
</dbReference>
<sequence>MRSINRPVSPHLTIYNPQKASTFSIWHRISGVSMFVLIISPFFILNNIYFSHMNIFFAQLLVDSILFNWFLFSCKLFVISIFLYHISNGILHLLWDVVMHVSTKKMYKDSNILLFFVFVVIMTQFYIAF</sequence>
<evidence type="ECO:0000256" key="8">
    <source>
        <dbReference type="PIRSR" id="PIRSR000178-1"/>
    </source>
</evidence>
<dbReference type="CDD" id="cd03499">
    <property type="entry name" value="SQR_TypeC_SdhC"/>
    <property type="match status" value="1"/>
</dbReference>
<dbReference type="InterPro" id="IPR034804">
    <property type="entry name" value="SQR/QFR_C/D"/>
</dbReference>
<dbReference type="GO" id="GO:0006099">
    <property type="term" value="P:tricarboxylic acid cycle"/>
    <property type="evidence" value="ECO:0007669"/>
    <property type="project" value="InterPro"/>
</dbReference>
<proteinExistence type="predicted"/>
<feature type="transmembrane region" description="Helical" evidence="9">
    <location>
        <begin position="77"/>
        <end position="98"/>
    </location>
</feature>
<dbReference type="GO" id="GO:0016020">
    <property type="term" value="C:membrane"/>
    <property type="evidence" value="ECO:0007669"/>
    <property type="project" value="UniProtKB-SubCell"/>
</dbReference>
<dbReference type="SUPFAM" id="SSF81343">
    <property type="entry name" value="Fumarate reductase respiratory complex transmembrane subunits"/>
    <property type="match status" value="1"/>
</dbReference>
<evidence type="ECO:0000256" key="9">
    <source>
        <dbReference type="SAM" id="Phobius"/>
    </source>
</evidence>
<keyword evidence="7 9" id="KW-0472">Membrane</keyword>
<dbReference type="GO" id="GO:0005739">
    <property type="term" value="C:mitochondrion"/>
    <property type="evidence" value="ECO:0007669"/>
    <property type="project" value="GOC"/>
</dbReference>
<evidence type="ECO:0000256" key="2">
    <source>
        <dbReference type="ARBA" id="ARBA00022617"/>
    </source>
</evidence>
<keyword evidence="3 9" id="KW-0812">Transmembrane</keyword>
<evidence type="ECO:0000313" key="10">
    <source>
        <dbReference type="EMBL" id="AIB08219.1"/>
    </source>
</evidence>
<dbReference type="PROSITE" id="PS01000">
    <property type="entry name" value="SDH_CYT_1"/>
    <property type="match status" value="1"/>
</dbReference>
<evidence type="ECO:0000256" key="5">
    <source>
        <dbReference type="ARBA" id="ARBA00022989"/>
    </source>
</evidence>
<feature type="transmembrane region" description="Helical" evidence="9">
    <location>
        <begin position="25"/>
        <end position="45"/>
    </location>
</feature>
<dbReference type="PANTHER" id="PTHR10978">
    <property type="entry name" value="SUCCINATE DEHYDROGENASE CYTOCHROME B560 SUBUNIT"/>
    <property type="match status" value="1"/>
</dbReference>
<evidence type="ECO:0000256" key="3">
    <source>
        <dbReference type="ARBA" id="ARBA00022692"/>
    </source>
</evidence>
<feature type="transmembrane region" description="Helical" evidence="9">
    <location>
        <begin position="110"/>
        <end position="128"/>
    </location>
</feature>
<accession>A0A060D3R9</accession>
<evidence type="ECO:0000256" key="6">
    <source>
        <dbReference type="ARBA" id="ARBA00023004"/>
    </source>
</evidence>
<evidence type="ECO:0000256" key="1">
    <source>
        <dbReference type="ARBA" id="ARBA00004141"/>
    </source>
</evidence>
<keyword evidence="6 8" id="KW-0408">Iron</keyword>
<dbReference type="GO" id="GO:0009055">
    <property type="term" value="F:electron transfer activity"/>
    <property type="evidence" value="ECO:0007669"/>
    <property type="project" value="InterPro"/>
</dbReference>
<evidence type="ECO:0000256" key="4">
    <source>
        <dbReference type="ARBA" id="ARBA00022723"/>
    </source>
</evidence>
<comment type="subcellular location">
    <subcellularLocation>
        <location evidence="1">Membrane</location>
        <topology evidence="1">Multi-pass membrane protein</topology>
    </subcellularLocation>
</comment>
<feature type="binding site" description="axial binding residue" evidence="8">
    <location>
        <position position="85"/>
    </location>
    <ligand>
        <name>heme</name>
        <dbReference type="ChEBI" id="CHEBI:30413"/>
        <note>ligand shared with second transmembrane subunit</note>
    </ligand>
    <ligandPart>
        <name>Fe</name>
        <dbReference type="ChEBI" id="CHEBI:18248"/>
    </ligandPart>
</feature>
<gene>
    <name evidence="10" type="primary">sdh3</name>
</gene>
<keyword evidence="10" id="KW-0496">Mitochondrion</keyword>
<protein>
    <submittedName>
        <fullName evidence="10">Succinate:cytochrome c oxidoreductase subunit 3</fullName>
    </submittedName>
</protein>
<dbReference type="Pfam" id="PF01127">
    <property type="entry name" value="Sdh_cyt"/>
    <property type="match status" value="1"/>
</dbReference>
<dbReference type="AlphaFoldDB" id="A0A060D3R9"/>
<dbReference type="PIRSF" id="PIRSF000178">
    <property type="entry name" value="SDH_cyt_b560"/>
    <property type="match status" value="1"/>
</dbReference>
<dbReference type="RefSeq" id="YP_009040941.1">
    <property type="nucleotide sequence ID" value="NC_024289.1"/>
</dbReference>
<keyword evidence="4 8" id="KW-0479">Metal-binding</keyword>
<dbReference type="InterPro" id="IPR018495">
    <property type="entry name" value="Succ_DH_cyt_bsu_CS"/>
</dbReference>
<dbReference type="InterPro" id="IPR000701">
    <property type="entry name" value="SuccDH_FuR_B_TM-su"/>
</dbReference>
<dbReference type="EMBL" id="KJ708765">
    <property type="protein sequence ID" value="AIB08219.1"/>
    <property type="molecule type" value="Genomic_DNA"/>
</dbReference>